<proteinExistence type="inferred from homology"/>
<dbReference type="GO" id="GO:0007062">
    <property type="term" value="P:sister chromatid cohesion"/>
    <property type="evidence" value="ECO:0007669"/>
    <property type="project" value="InterPro"/>
</dbReference>
<dbReference type="PANTHER" id="PTHR12585">
    <property type="entry name" value="SCC1 / RAD21 FAMILY MEMBER"/>
    <property type="match status" value="1"/>
</dbReference>
<evidence type="ECO:0000313" key="7">
    <source>
        <dbReference type="EMBL" id="CAE8688106.1"/>
    </source>
</evidence>
<dbReference type="PANTHER" id="PTHR12585:SF69">
    <property type="entry name" value="FI11703P"/>
    <property type="match status" value="1"/>
</dbReference>
<organism evidence="7 8">
    <name type="scientific">Polarella glacialis</name>
    <name type="common">Dinoflagellate</name>
    <dbReference type="NCBI Taxonomy" id="89957"/>
    <lineage>
        <taxon>Eukaryota</taxon>
        <taxon>Sar</taxon>
        <taxon>Alveolata</taxon>
        <taxon>Dinophyceae</taxon>
        <taxon>Suessiales</taxon>
        <taxon>Suessiaceae</taxon>
        <taxon>Polarella</taxon>
    </lineage>
</organism>
<evidence type="ECO:0008006" key="9">
    <source>
        <dbReference type="Google" id="ProtNLM"/>
    </source>
</evidence>
<dbReference type="InterPro" id="IPR036390">
    <property type="entry name" value="WH_DNA-bd_sf"/>
</dbReference>
<dbReference type="GO" id="GO:0008278">
    <property type="term" value="C:cohesin complex"/>
    <property type="evidence" value="ECO:0007669"/>
    <property type="project" value="InterPro"/>
</dbReference>
<feature type="region of interest" description="Disordered" evidence="4">
    <location>
        <begin position="275"/>
        <end position="303"/>
    </location>
</feature>
<dbReference type="GO" id="GO:0005634">
    <property type="term" value="C:nucleus"/>
    <property type="evidence" value="ECO:0007669"/>
    <property type="project" value="UniProtKB-SubCell"/>
</dbReference>
<evidence type="ECO:0000259" key="6">
    <source>
        <dbReference type="Pfam" id="PF04825"/>
    </source>
</evidence>
<feature type="region of interest" description="Disordered" evidence="4">
    <location>
        <begin position="459"/>
        <end position="610"/>
    </location>
</feature>
<dbReference type="SUPFAM" id="SSF46785">
    <property type="entry name" value="Winged helix' DNA-binding domain"/>
    <property type="match status" value="1"/>
</dbReference>
<dbReference type="InterPro" id="IPR006909">
    <property type="entry name" value="Rad21/Rec8_C_eu"/>
</dbReference>
<evidence type="ECO:0000256" key="4">
    <source>
        <dbReference type="SAM" id="MobiDB-lite"/>
    </source>
</evidence>
<dbReference type="Proteomes" id="UP000626109">
    <property type="component" value="Unassembled WGS sequence"/>
</dbReference>
<comment type="similarity">
    <text evidence="2">Belongs to the rad21 family.</text>
</comment>
<dbReference type="AlphaFoldDB" id="A0A813JYF3"/>
<dbReference type="GO" id="GO:1990414">
    <property type="term" value="P:replication-born double-strand break repair via sister chromatid exchange"/>
    <property type="evidence" value="ECO:0007669"/>
    <property type="project" value="TreeGrafter"/>
</dbReference>
<evidence type="ECO:0000256" key="2">
    <source>
        <dbReference type="ARBA" id="ARBA00009870"/>
    </source>
</evidence>
<feature type="domain" description="Rad21/Rec8-like protein C-terminal eukaryotic" evidence="5">
    <location>
        <begin position="701"/>
        <end position="737"/>
    </location>
</feature>
<reference evidence="7" key="1">
    <citation type="submission" date="2021-02" db="EMBL/GenBank/DDBJ databases">
        <authorList>
            <person name="Dougan E. K."/>
            <person name="Rhodes N."/>
            <person name="Thang M."/>
            <person name="Chan C."/>
        </authorList>
    </citation>
    <scope>NUCLEOTIDE SEQUENCE</scope>
</reference>
<feature type="compositionally biased region" description="Acidic residues" evidence="4">
    <location>
        <begin position="557"/>
        <end position="570"/>
    </location>
</feature>
<keyword evidence="3" id="KW-0539">Nucleus</keyword>
<dbReference type="InterPro" id="IPR039781">
    <property type="entry name" value="Rad21/Rec8-like"/>
</dbReference>
<gene>
    <name evidence="7" type="ORF">PGLA2088_LOCUS25764</name>
</gene>
<evidence type="ECO:0000256" key="1">
    <source>
        <dbReference type="ARBA" id="ARBA00004123"/>
    </source>
</evidence>
<dbReference type="GO" id="GO:0003682">
    <property type="term" value="F:chromatin binding"/>
    <property type="evidence" value="ECO:0007669"/>
    <property type="project" value="TreeGrafter"/>
</dbReference>
<comment type="subcellular location">
    <subcellularLocation>
        <location evidence="1">Nucleus</location>
    </subcellularLocation>
</comment>
<comment type="caution">
    <text evidence="7">The sequence shown here is derived from an EMBL/GenBank/DDBJ whole genome shotgun (WGS) entry which is preliminary data.</text>
</comment>
<feature type="compositionally biased region" description="Basic and acidic residues" evidence="4">
    <location>
        <begin position="571"/>
        <end position="580"/>
    </location>
</feature>
<evidence type="ECO:0000256" key="3">
    <source>
        <dbReference type="ARBA" id="ARBA00023242"/>
    </source>
</evidence>
<dbReference type="Pfam" id="PF04825">
    <property type="entry name" value="Rad21_Rec8_N"/>
    <property type="match status" value="1"/>
</dbReference>
<feature type="compositionally biased region" description="Low complexity" evidence="4">
    <location>
        <begin position="476"/>
        <end position="489"/>
    </location>
</feature>
<protein>
    <recommendedName>
        <fullName evidence="9">Rad21/Rec8-like protein N-terminal domain-containing protein</fullName>
    </recommendedName>
</protein>
<evidence type="ECO:0000259" key="5">
    <source>
        <dbReference type="Pfam" id="PF04824"/>
    </source>
</evidence>
<name>A0A813JYF3_POLGL</name>
<evidence type="ECO:0000313" key="8">
    <source>
        <dbReference type="Proteomes" id="UP000626109"/>
    </source>
</evidence>
<sequence>MDFVSLIGPGGVLWKAWVAAHWDRRLKRHDYMTADVKATTGLVLERLRETPLRCVGHIMLGICRILRWQASALEEEADEVRNALLTSLASGPGLAKVAAVSASAVTLRHQTGEAPSLDLGVGAGSLDMLMEPELPALEVEASLQEGRRHVAPLELITLSPGTPRPPELPSIRDSEGFGEGFGAASAEDYAAMAAVGEAALQLPAGNSPASPDKGATDEEPPALDFLLGASPGAPGAPDFDGGSLDCGGDVVMGGLDDDAAMAAIAADAADVASMELPPSAEDVDDAAEERTGGETAEEKEEDQELALVQGEAVTPTSKRVVRALEFDTPKLPPPENRGPGPRQNLLARLMELSPPRPDAPPRNGAGLVAVDEQPMLPAKKRRRKQVQWLDEQTVISERAYHDTGSITRATPLEYGIFLPHRNHQVGLTTTLSDLCPMLCEPLQRAAVIGEKRRRARAEEAAAMAAAATSQGPNPGSAAASTSSRSPAARAEPEDVTPSRSSRPRAQEPEDGAAATDAEDSSLQLLLASPGLPSPTRSEQFAAPASPEGEATATDAERPEEDLGTEAEEGTGEDRSQRYEEPDAMDVDAEFGGGSSPLPPAPASPPASVARGEEGLQVVSCPPLAAERVPEAPRAVQQGDSGGSFRPDLRRVQVKLEAEENLDSVAVSAEQARQLREALAPEGEGASVSFLGLCDTTSLSCAEAARRFVDLLALHMEGAVSLDQEEPYGDISVGKGPDWHAWKEAGLRGPGVSANVEAPAAAV</sequence>
<accession>A0A813JYF3</accession>
<feature type="domain" description="Rad21/Rec8-like protein N-terminal" evidence="6">
    <location>
        <begin position="11"/>
        <end position="90"/>
    </location>
</feature>
<dbReference type="InterPro" id="IPR006910">
    <property type="entry name" value="Rad21_Rec8_N"/>
</dbReference>
<dbReference type="EMBL" id="CAJNNW010026846">
    <property type="protein sequence ID" value="CAE8688106.1"/>
    <property type="molecule type" value="Genomic_DNA"/>
</dbReference>
<dbReference type="Pfam" id="PF04824">
    <property type="entry name" value="Rad21_Rec8"/>
    <property type="match status" value="1"/>
</dbReference>